<keyword evidence="5" id="KW-1133">Transmembrane helix</keyword>
<evidence type="ECO:0000256" key="3">
    <source>
        <dbReference type="ARBA" id="ARBA00022525"/>
    </source>
</evidence>
<feature type="compositionally biased region" description="Acidic residues" evidence="4">
    <location>
        <begin position="44"/>
        <end position="54"/>
    </location>
</feature>
<protein>
    <submittedName>
        <fullName evidence="7">Unnamed protein product</fullName>
    </submittedName>
</protein>
<evidence type="ECO:0000313" key="7">
    <source>
        <dbReference type="EMBL" id="GMF33846.1"/>
    </source>
</evidence>
<name>A0A9W6X8Y8_9STRA</name>
<evidence type="ECO:0000256" key="2">
    <source>
        <dbReference type="ARBA" id="ARBA00004613"/>
    </source>
</evidence>
<evidence type="ECO:0000256" key="4">
    <source>
        <dbReference type="SAM" id="MobiDB-lite"/>
    </source>
</evidence>
<comment type="subcellular location">
    <subcellularLocation>
        <location evidence="1">Host cell</location>
    </subcellularLocation>
    <subcellularLocation>
        <location evidence="2">Secreted</location>
    </subcellularLocation>
</comment>
<keyword evidence="3" id="KW-0964">Secreted</keyword>
<dbReference type="InterPro" id="IPR045379">
    <property type="entry name" value="Crinkler_N"/>
</dbReference>
<feature type="transmembrane region" description="Helical" evidence="5">
    <location>
        <begin position="73"/>
        <end position="91"/>
    </location>
</feature>
<reference evidence="7" key="1">
    <citation type="submission" date="2023-04" db="EMBL/GenBank/DDBJ databases">
        <title>Phytophthora fragariaefolia NBRC 109709.</title>
        <authorList>
            <person name="Ichikawa N."/>
            <person name="Sato H."/>
            <person name="Tonouchi N."/>
        </authorList>
    </citation>
    <scope>NUCLEOTIDE SEQUENCE</scope>
    <source>
        <strain evidence="7">NBRC 109709</strain>
    </source>
</reference>
<keyword evidence="5" id="KW-0812">Transmembrane</keyword>
<feature type="transmembrane region" description="Helical" evidence="5">
    <location>
        <begin position="280"/>
        <end position="303"/>
    </location>
</feature>
<organism evidence="7 8">
    <name type="scientific">Phytophthora fragariaefolia</name>
    <dbReference type="NCBI Taxonomy" id="1490495"/>
    <lineage>
        <taxon>Eukaryota</taxon>
        <taxon>Sar</taxon>
        <taxon>Stramenopiles</taxon>
        <taxon>Oomycota</taxon>
        <taxon>Peronosporomycetes</taxon>
        <taxon>Peronosporales</taxon>
        <taxon>Peronosporaceae</taxon>
        <taxon>Phytophthora</taxon>
    </lineage>
</organism>
<evidence type="ECO:0000313" key="8">
    <source>
        <dbReference type="Proteomes" id="UP001165121"/>
    </source>
</evidence>
<dbReference type="EMBL" id="BSXT01000768">
    <property type="protein sequence ID" value="GMF33846.1"/>
    <property type="molecule type" value="Genomic_DNA"/>
</dbReference>
<keyword evidence="5" id="KW-0472">Membrane</keyword>
<feature type="region of interest" description="Disordered" evidence="4">
    <location>
        <begin position="1"/>
        <end position="66"/>
    </location>
</feature>
<proteinExistence type="predicted"/>
<dbReference type="AlphaFoldDB" id="A0A9W6X8Y8"/>
<dbReference type="Proteomes" id="UP001165121">
    <property type="component" value="Unassembled WGS sequence"/>
</dbReference>
<accession>A0A9W6X8Y8</accession>
<evidence type="ECO:0000259" key="6">
    <source>
        <dbReference type="Pfam" id="PF20147"/>
    </source>
</evidence>
<feature type="domain" description="Crinkler effector protein N-terminal" evidence="6">
    <location>
        <begin position="74"/>
        <end position="180"/>
    </location>
</feature>
<dbReference type="Pfam" id="PF20147">
    <property type="entry name" value="Crinkler"/>
    <property type="match status" value="1"/>
</dbReference>
<sequence length="733" mass="83088">MQTSLDAMPPAEPRPEELRQELKPQQRETLQEMEPLDIPPQDDKEQEMENEEVEVQERKNRDEKDEETLPLELEVWCLIVGMIGTAFPVIVKRTGRVWELQKTIKNEAVEIFGDFNAAQLRLYLAKADNGQWLSPAVAKAIENGDTDSARHLLARGHLASMSQLAEVFKNMGSNAVHVLVLAPAKPAEIEMEPDIVGKRKRSEQSIGDAETTEVPAGELKTLFDALVQKTRIESTLVQTRTLHEFLKGFGGFPPSLFVRKEVLVLWGLVMRILSKREKRIVIVGSAGVGKSCFLLLAGFYLAVVEKKKVLVIRRLKGFSETSAVVYLDGEKNSCIRKANMTAAKISSLPDRNEFEGALILVDGYSRKELKRLFGLLPFQLLASSMEDEVNFDDSVCELVLPGWRYSDLLGYAESNPDEWKQSTGLEQENQKSIAELVGAQYFYSGGNIRNFRKNREVIKYAIDAICGMVENAQTVDLESLHQGGLQVSESFDRIQRYYIIDTSDEEHYMQVRHWRIQMDSGYAFKRIGHFMDCEKHFGYYEFAHKTRAGFCGAAYEQTFHSAVRQATTWYSVQMMNVVINFDPSYSNQRYDWVELRGQSVECEGKTEDECYQYLTKFAPGTYWHPDCTDFPFIDAVVVCEATLRGSTIKETIVACIGTTVSDSKIFQPHHWKKLNEALDENDSVSSFPRLYVLVGPDISTCKQITLVDAPAPDKFMVCCFDPLKFPRKPAPAI</sequence>
<dbReference type="OrthoDB" id="126527at2759"/>
<comment type="caution">
    <text evidence="7">The sequence shown here is derived from an EMBL/GenBank/DDBJ whole genome shotgun (WGS) entry which is preliminary data.</text>
</comment>
<feature type="compositionally biased region" description="Basic and acidic residues" evidence="4">
    <location>
        <begin position="13"/>
        <end position="30"/>
    </location>
</feature>
<dbReference type="GO" id="GO:0043657">
    <property type="term" value="C:host cell"/>
    <property type="evidence" value="ECO:0007669"/>
    <property type="project" value="UniProtKB-SubCell"/>
</dbReference>
<dbReference type="GO" id="GO:0005576">
    <property type="term" value="C:extracellular region"/>
    <property type="evidence" value="ECO:0007669"/>
    <property type="project" value="UniProtKB-SubCell"/>
</dbReference>
<gene>
    <name evidence="7" type="ORF">Pfra01_000851700</name>
</gene>
<keyword evidence="8" id="KW-1185">Reference proteome</keyword>
<evidence type="ECO:0000256" key="1">
    <source>
        <dbReference type="ARBA" id="ARBA00004340"/>
    </source>
</evidence>
<evidence type="ECO:0000256" key="5">
    <source>
        <dbReference type="SAM" id="Phobius"/>
    </source>
</evidence>